<organism evidence="1">
    <name type="scientific">Trichophyton rubrum CBS 288.86</name>
    <dbReference type="NCBI Taxonomy" id="1215330"/>
    <lineage>
        <taxon>Eukaryota</taxon>
        <taxon>Fungi</taxon>
        <taxon>Dikarya</taxon>
        <taxon>Ascomycota</taxon>
        <taxon>Pezizomycotina</taxon>
        <taxon>Eurotiomycetes</taxon>
        <taxon>Eurotiomycetidae</taxon>
        <taxon>Onygenales</taxon>
        <taxon>Arthrodermataceae</taxon>
        <taxon>Trichophyton</taxon>
    </lineage>
</organism>
<dbReference type="HOGENOM" id="CLU_143689_1_1_1"/>
<reference evidence="1" key="1">
    <citation type="submission" date="2014-02" db="EMBL/GenBank/DDBJ databases">
        <title>The Genome Sequence of Trichophyton rubrum (morphotype fischeri) CBS 288.86.</title>
        <authorList>
            <consortium name="The Broad Institute Genomics Platform"/>
            <person name="Cuomo C.A."/>
            <person name="White T.C."/>
            <person name="Graser Y."/>
            <person name="Martinez-Rossi N."/>
            <person name="Heitman J."/>
            <person name="Young S.K."/>
            <person name="Zeng Q."/>
            <person name="Gargeya S."/>
            <person name="Abouelleil A."/>
            <person name="Alvarado L."/>
            <person name="Chapman S.B."/>
            <person name="Gainer-Dewar J."/>
            <person name="Goldberg J."/>
            <person name="Griggs A."/>
            <person name="Gujja S."/>
            <person name="Hansen M."/>
            <person name="Howarth C."/>
            <person name="Imamovic A."/>
            <person name="Larimer J."/>
            <person name="Martinez D."/>
            <person name="Murphy C."/>
            <person name="Pearson M.D."/>
            <person name="Persinoti G."/>
            <person name="Poon T."/>
            <person name="Priest M."/>
            <person name="Roberts A.D."/>
            <person name="Saif S."/>
            <person name="Shea T.D."/>
            <person name="Sykes S.N."/>
            <person name="Wortman J."/>
            <person name="Nusbaum C."/>
            <person name="Birren B."/>
        </authorList>
    </citation>
    <scope>NUCLEOTIDE SEQUENCE [LARGE SCALE GENOMIC DNA]</scope>
    <source>
        <strain evidence="1">CBS 288.86</strain>
    </source>
</reference>
<dbReference type="EMBL" id="KK207855">
    <property type="protein sequence ID" value="EZF52183.1"/>
    <property type="molecule type" value="Genomic_DNA"/>
</dbReference>
<proteinExistence type="predicted"/>
<accession>A0A022W2A7</accession>
<protein>
    <submittedName>
        <fullName evidence="1">Uncharacterized protein</fullName>
    </submittedName>
</protein>
<name>A0A022W2A7_TRIRU</name>
<gene>
    <name evidence="1" type="ORF">H103_04609</name>
</gene>
<dbReference type="AlphaFoldDB" id="A0A022W2A7"/>
<sequence length="118" mass="13145">MDKVLRLAKPVLCRAAKKLTGVTMDRGGTVFPEKQKQTSQVRSSLDFDGEVTIDGIVYNKFQVQPYAGRIPSSISSWRERNGGTHAVMGSMYVKKGGDELDVSDAWDKFVDEFKQQGK</sequence>
<dbReference type="Proteomes" id="UP000023758">
    <property type="component" value="Unassembled WGS sequence"/>
</dbReference>
<evidence type="ECO:0000313" key="1">
    <source>
        <dbReference type="EMBL" id="EZF52183.1"/>
    </source>
</evidence>